<evidence type="ECO:0008006" key="7">
    <source>
        <dbReference type="Google" id="ProtNLM"/>
    </source>
</evidence>
<dbReference type="AlphaFoldDB" id="A0A0E9WMH7"/>
<sequence length="151" mass="16534">MASTDGSVTDSRVSIRDQKPLGVFNVTIASLVIKDTGWYQCAIKRSKLIIDDNHRVYLNVSIGSESGLDTAVQNSPAKPVTIESSVAGVWAVIRWILLSLMLACFFTVTWWKRSTCRKSVPAAAHTLQGSDSTRSHVSSHCAPRSSPMELR</sequence>
<evidence type="ECO:0000256" key="1">
    <source>
        <dbReference type="ARBA" id="ARBA00004370"/>
    </source>
</evidence>
<evidence type="ECO:0000256" key="5">
    <source>
        <dbReference type="SAM" id="Phobius"/>
    </source>
</evidence>
<dbReference type="GO" id="GO:0004888">
    <property type="term" value="F:transmembrane signaling receptor activity"/>
    <property type="evidence" value="ECO:0007669"/>
    <property type="project" value="TreeGrafter"/>
</dbReference>
<reference evidence="6" key="1">
    <citation type="submission" date="2014-11" db="EMBL/GenBank/DDBJ databases">
        <authorList>
            <person name="Amaro Gonzalez C."/>
        </authorList>
    </citation>
    <scope>NUCLEOTIDE SEQUENCE</scope>
</reference>
<evidence type="ECO:0000256" key="3">
    <source>
        <dbReference type="ARBA" id="ARBA00023136"/>
    </source>
</evidence>
<dbReference type="InterPro" id="IPR013783">
    <property type="entry name" value="Ig-like_fold"/>
</dbReference>
<dbReference type="SUPFAM" id="SSF48726">
    <property type="entry name" value="Immunoglobulin"/>
    <property type="match status" value="1"/>
</dbReference>
<organism evidence="6">
    <name type="scientific">Anguilla anguilla</name>
    <name type="common">European freshwater eel</name>
    <name type="synonym">Muraena anguilla</name>
    <dbReference type="NCBI Taxonomy" id="7936"/>
    <lineage>
        <taxon>Eukaryota</taxon>
        <taxon>Metazoa</taxon>
        <taxon>Chordata</taxon>
        <taxon>Craniata</taxon>
        <taxon>Vertebrata</taxon>
        <taxon>Euteleostomi</taxon>
        <taxon>Actinopterygii</taxon>
        <taxon>Neopterygii</taxon>
        <taxon>Teleostei</taxon>
        <taxon>Anguilliformes</taxon>
        <taxon>Anguillidae</taxon>
        <taxon>Anguilla</taxon>
    </lineage>
</organism>
<dbReference type="GO" id="GO:0005886">
    <property type="term" value="C:plasma membrane"/>
    <property type="evidence" value="ECO:0007669"/>
    <property type="project" value="TreeGrafter"/>
</dbReference>
<evidence type="ECO:0000256" key="2">
    <source>
        <dbReference type="ARBA" id="ARBA00022692"/>
    </source>
</evidence>
<keyword evidence="2 5" id="KW-0812">Transmembrane</keyword>
<dbReference type="EMBL" id="GBXM01017071">
    <property type="protein sequence ID" value="JAH91506.1"/>
    <property type="molecule type" value="Transcribed_RNA"/>
</dbReference>
<feature type="transmembrane region" description="Helical" evidence="5">
    <location>
        <begin position="92"/>
        <end position="111"/>
    </location>
</feature>
<keyword evidence="3 5" id="KW-0472">Membrane</keyword>
<dbReference type="PANTHER" id="PTHR11860">
    <property type="entry name" value="POLYMERIC-IMMUNOGLOBULIN RECEPTOR"/>
    <property type="match status" value="1"/>
</dbReference>
<dbReference type="PANTHER" id="PTHR11860:SF111">
    <property type="entry name" value="IMMUNOGLOBULIN SUBTYPE DOMAIN-CONTAINING PROTEIN"/>
    <property type="match status" value="1"/>
</dbReference>
<accession>A0A0E9WMH7</accession>
<evidence type="ECO:0000256" key="4">
    <source>
        <dbReference type="SAM" id="MobiDB-lite"/>
    </source>
</evidence>
<comment type="subcellular location">
    <subcellularLocation>
        <location evidence="1">Membrane</location>
    </subcellularLocation>
</comment>
<dbReference type="InterPro" id="IPR050671">
    <property type="entry name" value="CD300_family_receptors"/>
</dbReference>
<feature type="region of interest" description="Disordered" evidence="4">
    <location>
        <begin position="130"/>
        <end position="151"/>
    </location>
</feature>
<protein>
    <recommendedName>
        <fullName evidence="7">Immunoglobulin V-set domain-containing protein</fullName>
    </recommendedName>
</protein>
<reference evidence="6" key="2">
    <citation type="journal article" date="2015" name="Fish Shellfish Immunol.">
        <title>Early steps in the European eel (Anguilla anguilla)-Vibrio vulnificus interaction in the gills: Role of the RtxA13 toxin.</title>
        <authorList>
            <person name="Callol A."/>
            <person name="Pajuelo D."/>
            <person name="Ebbesson L."/>
            <person name="Teles M."/>
            <person name="MacKenzie S."/>
            <person name="Amaro C."/>
        </authorList>
    </citation>
    <scope>NUCLEOTIDE SEQUENCE</scope>
</reference>
<keyword evidence="5" id="KW-1133">Transmembrane helix</keyword>
<name>A0A0E9WMH7_ANGAN</name>
<dbReference type="Gene3D" id="2.60.40.10">
    <property type="entry name" value="Immunoglobulins"/>
    <property type="match status" value="1"/>
</dbReference>
<proteinExistence type="predicted"/>
<evidence type="ECO:0000313" key="6">
    <source>
        <dbReference type="EMBL" id="JAH91506.1"/>
    </source>
</evidence>
<dbReference type="InterPro" id="IPR036179">
    <property type="entry name" value="Ig-like_dom_sf"/>
</dbReference>